<accession>A0A246JSV4</accession>
<dbReference type="InterPro" id="IPR056920">
    <property type="entry name" value="PRTase-CE"/>
</dbReference>
<sequence>MVVPAAKEAEMTTYVRDSLAKPYRSTVRVLTDSVATGYSTDIGNAVANDLIESLSTIQADKPHKLILHRDTKCSIDKLQRWWKTQGFAATDFQVQSEKNIRKILKMQWEADGHHWRVNAVKQASAFEGNKLSIEAWVEQFGKFGQQSVGRKLAAQLRVVRPMEMQCMPFALRPTDIIGLGQANCYVEDDDIGGSWLDIKACLSHTHPKGTVHPVVWNKAEATLKFPSIDVDQFVLYEDGLWTGTEGVRRLKALQKAPPNARVILKFGIVSDFGLHVLRHAISKLGLADQVHIDASASEFMKFLRDGLPEELLLGREMSLQAYFEALHKYTIPHAFDPFQDWSPAERDLCREIGSQLVAAWLGKKNGIVPSTAELDRFALGGSGFASTTLFARSVPKVCLPALWLDGQVSIGEKVVNWRPLFVDARRISDTKLLFAAPSSES</sequence>
<proteinExistence type="predicted"/>
<gene>
    <name evidence="2" type="ORF">CDQ92_15185</name>
</gene>
<evidence type="ECO:0000259" key="1">
    <source>
        <dbReference type="Pfam" id="PF24390"/>
    </source>
</evidence>
<dbReference type="AlphaFoldDB" id="A0A246JSV4"/>
<evidence type="ECO:0000313" key="3">
    <source>
        <dbReference type="Proteomes" id="UP000197361"/>
    </source>
</evidence>
<reference evidence="2 3" key="1">
    <citation type="journal article" date="2010" name="Int. J. Syst. Evol. Microbiol.">
        <title>Sphingopyxis bauzanensis sp. nov., a psychrophilic bacterium isolated from soil.</title>
        <authorList>
            <person name="Zhang D.C."/>
            <person name="Liu H.C."/>
            <person name="Xin Y.H."/>
            <person name="Zhou Y.G."/>
            <person name="Schinner F."/>
            <person name="Margesin R."/>
        </authorList>
    </citation>
    <scope>NUCLEOTIDE SEQUENCE [LARGE SCALE GENOMIC DNA]</scope>
    <source>
        <strain evidence="2 3">DSM 22271</strain>
    </source>
</reference>
<dbReference type="Pfam" id="PF24390">
    <property type="entry name" value="PRTase-CE"/>
    <property type="match status" value="1"/>
</dbReference>
<feature type="domain" description="PRTase-CE" evidence="1">
    <location>
        <begin position="226"/>
        <end position="421"/>
    </location>
</feature>
<dbReference type="EMBL" id="NISK01000003">
    <property type="protein sequence ID" value="OWQ96069.1"/>
    <property type="molecule type" value="Genomic_DNA"/>
</dbReference>
<dbReference type="Proteomes" id="UP000197361">
    <property type="component" value="Unassembled WGS sequence"/>
</dbReference>
<comment type="caution">
    <text evidence="2">The sequence shown here is derived from an EMBL/GenBank/DDBJ whole genome shotgun (WGS) entry which is preliminary data.</text>
</comment>
<protein>
    <recommendedName>
        <fullName evidence="1">PRTase-CE domain-containing protein</fullName>
    </recommendedName>
</protein>
<keyword evidence="3" id="KW-1185">Reference proteome</keyword>
<evidence type="ECO:0000313" key="2">
    <source>
        <dbReference type="EMBL" id="OWQ96069.1"/>
    </source>
</evidence>
<organism evidence="2 3">
    <name type="scientific">Sphingopyxis bauzanensis</name>
    <dbReference type="NCBI Taxonomy" id="651663"/>
    <lineage>
        <taxon>Bacteria</taxon>
        <taxon>Pseudomonadati</taxon>
        <taxon>Pseudomonadota</taxon>
        <taxon>Alphaproteobacteria</taxon>
        <taxon>Sphingomonadales</taxon>
        <taxon>Sphingomonadaceae</taxon>
        <taxon>Sphingopyxis</taxon>
    </lineage>
</organism>
<name>A0A246JSV4_9SPHN</name>